<evidence type="ECO:0000313" key="1">
    <source>
        <dbReference type="EMBL" id="SCL34405.1"/>
    </source>
</evidence>
<dbReference type="Proteomes" id="UP000198959">
    <property type="component" value="Unassembled WGS sequence"/>
</dbReference>
<reference evidence="2" key="1">
    <citation type="submission" date="2016-06" db="EMBL/GenBank/DDBJ databases">
        <authorList>
            <person name="Varghese N."/>
            <person name="Submissions Spin"/>
        </authorList>
    </citation>
    <scope>NUCLEOTIDE SEQUENCE [LARGE SCALE GENOMIC DNA]</scope>
    <source>
        <strain evidence="2">DSM 43817</strain>
    </source>
</reference>
<dbReference type="RefSeq" id="WP_091646420.1">
    <property type="nucleotide sequence ID" value="NZ_FMHW01000002.1"/>
</dbReference>
<sequence length="177" mass="18646">MGVVAVAACLPVVRLSLFCFPFPLLIPDGNLAVTRSMHGDLSRPSRGRVGVFMPDQLVLAVATALAAKGAEVLFSGGRDAIGALYRMVRSRFGEGTEESAALEAAVVNPDDYDRHAVLADALARTMAVDPAFDAAVRAEWRSVQARLSAAPGDVTNDFSGTAEKVVQARDISGDIVF</sequence>
<accession>A0A1C6SZ60</accession>
<keyword evidence="2" id="KW-1185">Reference proteome</keyword>
<dbReference type="STRING" id="145854.GA0074692_3823"/>
<name>A0A1C6SZ60_9ACTN</name>
<gene>
    <name evidence="1" type="ORF">GA0074692_3823</name>
</gene>
<evidence type="ECO:0000313" key="2">
    <source>
        <dbReference type="Proteomes" id="UP000198959"/>
    </source>
</evidence>
<organism evidence="1 2">
    <name type="scientific">Micromonospora pallida</name>
    <dbReference type="NCBI Taxonomy" id="145854"/>
    <lineage>
        <taxon>Bacteria</taxon>
        <taxon>Bacillati</taxon>
        <taxon>Actinomycetota</taxon>
        <taxon>Actinomycetes</taxon>
        <taxon>Micromonosporales</taxon>
        <taxon>Micromonosporaceae</taxon>
        <taxon>Micromonospora</taxon>
    </lineage>
</organism>
<proteinExistence type="predicted"/>
<protein>
    <submittedName>
        <fullName evidence="1">Uncharacterized protein</fullName>
    </submittedName>
</protein>
<dbReference type="EMBL" id="FMHW01000002">
    <property type="protein sequence ID" value="SCL34405.1"/>
    <property type="molecule type" value="Genomic_DNA"/>
</dbReference>
<dbReference type="AlphaFoldDB" id="A0A1C6SZ60"/>
<dbReference type="OrthoDB" id="3390700at2"/>